<protein>
    <recommendedName>
        <fullName evidence="4">Arylamine N-acetyltransferase</fullName>
    </recommendedName>
</protein>
<dbReference type="InterPro" id="IPR038765">
    <property type="entry name" value="Papain-like_cys_pep_sf"/>
</dbReference>
<dbReference type="RefSeq" id="WP_075127324.1">
    <property type="nucleotide sequence ID" value="NZ_MSIE01000037.1"/>
</dbReference>
<dbReference type="EMBL" id="MSIE01000037">
    <property type="protein sequence ID" value="OLF15791.1"/>
    <property type="molecule type" value="Genomic_DNA"/>
</dbReference>
<evidence type="ECO:0000256" key="1">
    <source>
        <dbReference type="ARBA" id="ARBA00006547"/>
    </source>
</evidence>
<evidence type="ECO:0000313" key="3">
    <source>
        <dbReference type="Proteomes" id="UP000185596"/>
    </source>
</evidence>
<keyword evidence="3" id="KW-1185">Reference proteome</keyword>
<dbReference type="STRING" id="1912961.BU204_20575"/>
<comment type="similarity">
    <text evidence="1">Belongs to the arylamine N-acetyltransferase family.</text>
</comment>
<dbReference type="OrthoDB" id="7181050at2"/>
<sequence length="295" mass="31978">MTWLAPLDRHLRDAYLRRLGLPETPPPTLETLFALHRAQLERIPYESVWIWLGERRTIEPLDSVRLLLAGRGGYCYHLNGAMATLLGWLGFAVHPHVGGVQADPTEVAGANGFHLALTVAGLPSAANEAGSWLVDAGLGHGPHEPLPLVTGTHRQGPFSFGIAPSTAVEGGWRFQTDPRMSPLGMDFAPGPATVAELTPRHEFLQTDPRSGFVRVLTAYRRDSQGLDGLRGRVLRRVTGSGETSTELTTAPDWYAALADVFGLHLADVGQDRRAALWRRVDTAHQAWLAGTGGGQ</sequence>
<accession>A0A1Q8CN58</accession>
<gene>
    <name evidence="2" type="ORF">BU204_20575</name>
</gene>
<dbReference type="SUPFAM" id="SSF54001">
    <property type="entry name" value="Cysteine proteinases"/>
    <property type="match status" value="1"/>
</dbReference>
<dbReference type="Proteomes" id="UP000185596">
    <property type="component" value="Unassembled WGS sequence"/>
</dbReference>
<name>A0A1Q8CN58_9PSEU</name>
<dbReference type="Pfam" id="PF00797">
    <property type="entry name" value="Acetyltransf_2"/>
    <property type="match status" value="1"/>
</dbReference>
<proteinExistence type="inferred from homology"/>
<dbReference type="Gene3D" id="2.40.128.150">
    <property type="entry name" value="Cysteine proteinases"/>
    <property type="match status" value="1"/>
</dbReference>
<comment type="caution">
    <text evidence="2">The sequence shown here is derived from an EMBL/GenBank/DDBJ whole genome shotgun (WGS) entry which is preliminary data.</text>
</comment>
<organism evidence="2 3">
    <name type="scientific">Actinophytocola xanthii</name>
    <dbReference type="NCBI Taxonomy" id="1912961"/>
    <lineage>
        <taxon>Bacteria</taxon>
        <taxon>Bacillati</taxon>
        <taxon>Actinomycetota</taxon>
        <taxon>Actinomycetes</taxon>
        <taxon>Pseudonocardiales</taxon>
        <taxon>Pseudonocardiaceae</taxon>
    </lineage>
</organism>
<dbReference type="Gene3D" id="3.30.2140.10">
    <property type="entry name" value="Arylamine N-acetyltransferase"/>
    <property type="match status" value="1"/>
</dbReference>
<dbReference type="GO" id="GO:0016407">
    <property type="term" value="F:acetyltransferase activity"/>
    <property type="evidence" value="ECO:0007669"/>
    <property type="project" value="InterPro"/>
</dbReference>
<dbReference type="AlphaFoldDB" id="A0A1Q8CN58"/>
<dbReference type="PANTHER" id="PTHR11786">
    <property type="entry name" value="N-HYDROXYARYLAMINE O-ACETYLTRANSFERASE"/>
    <property type="match status" value="1"/>
</dbReference>
<reference evidence="2 3" key="1">
    <citation type="submission" date="2016-12" db="EMBL/GenBank/DDBJ databases">
        <title>The draft genome sequence of Actinophytocola sp. 11-183.</title>
        <authorList>
            <person name="Wang W."/>
            <person name="Yuan L."/>
        </authorList>
    </citation>
    <scope>NUCLEOTIDE SEQUENCE [LARGE SCALE GENOMIC DNA]</scope>
    <source>
        <strain evidence="2 3">11-183</strain>
    </source>
</reference>
<dbReference type="PANTHER" id="PTHR11786:SF0">
    <property type="entry name" value="ARYLAMINE N-ACETYLTRANSFERASE 4-RELATED"/>
    <property type="match status" value="1"/>
</dbReference>
<evidence type="ECO:0008006" key="4">
    <source>
        <dbReference type="Google" id="ProtNLM"/>
    </source>
</evidence>
<dbReference type="InterPro" id="IPR001447">
    <property type="entry name" value="Arylamine_N-AcTrfase"/>
</dbReference>
<evidence type="ECO:0000313" key="2">
    <source>
        <dbReference type="EMBL" id="OLF15791.1"/>
    </source>
</evidence>